<feature type="transmembrane region" description="Helical" evidence="12">
    <location>
        <begin position="47"/>
        <end position="67"/>
    </location>
</feature>
<keyword evidence="6 12" id="KW-0812">Transmembrane</keyword>
<dbReference type="InterPro" id="IPR045187">
    <property type="entry name" value="CcO_II"/>
</dbReference>
<evidence type="ECO:0000259" key="14">
    <source>
        <dbReference type="PROSITE" id="PS50999"/>
    </source>
</evidence>
<sequence>MTSLLVIIVLVLLAVALWQLTKIFDLTQVGSSSDDSQVASDNDNNVQGYIMFGFLAFIYIFTIYGLLKWGNLALHTPASEHGGLVDNLMNITWVLIFTVQVITQGLLYWFSFKYKGNKDKKALFFADSNKLEAIWSIIPSVVLACLILYGLYAWNNIMFVDKDEDVIEIELYAQQFKWTARYAGQDNVLGKANVRLIEGVNTLGVDMSDKNAQDDIVVSELHIPKGKKVHFKMRSQDVLHSAYFPHFRAQMNCVPGMVTEFAFVPTYTTAEYREMPFMVEKVANINKLRAEKSIELVAKGGTALDPYTFDYLLLCNKICGASHYNMQMKVVVDTPEDYKKWLSEKTTLAQDIAAAKAAEKPAEGAAPTTDSTAKVIDTVKAVVDTVKAAVAKVAMK</sequence>
<keyword evidence="5" id="KW-0679">Respiratory chain</keyword>
<dbReference type="SUPFAM" id="SSF81464">
    <property type="entry name" value="Cytochrome c oxidase subunit II-like, transmembrane region"/>
    <property type="match status" value="1"/>
</dbReference>
<dbReference type="PROSITE" id="PS50999">
    <property type="entry name" value="COX2_TM"/>
    <property type="match status" value="1"/>
</dbReference>
<dbReference type="Proteomes" id="UP001595719">
    <property type="component" value="Unassembled WGS sequence"/>
</dbReference>
<evidence type="ECO:0000256" key="2">
    <source>
        <dbReference type="ARBA" id="ARBA00007866"/>
    </source>
</evidence>
<reference evidence="16" key="1">
    <citation type="journal article" date="2019" name="Int. J. Syst. Evol. Microbiol.">
        <title>The Global Catalogue of Microorganisms (GCM) 10K type strain sequencing project: providing services to taxonomists for standard genome sequencing and annotation.</title>
        <authorList>
            <consortium name="The Broad Institute Genomics Platform"/>
            <consortium name="The Broad Institute Genome Sequencing Center for Infectious Disease"/>
            <person name="Wu L."/>
            <person name="Ma J."/>
        </authorList>
    </citation>
    <scope>NUCLEOTIDE SEQUENCE [LARGE SCALE GENOMIC DNA]</scope>
    <source>
        <strain evidence="16">CGMCC 1.15345</strain>
    </source>
</reference>
<keyword evidence="4" id="KW-0813">Transport</keyword>
<proteinExistence type="inferred from homology"/>
<evidence type="ECO:0000313" key="15">
    <source>
        <dbReference type="EMBL" id="MFC4391562.1"/>
    </source>
</evidence>
<dbReference type="PANTHER" id="PTHR22888">
    <property type="entry name" value="CYTOCHROME C OXIDASE, SUBUNIT II"/>
    <property type="match status" value="1"/>
</dbReference>
<evidence type="ECO:0000256" key="1">
    <source>
        <dbReference type="ARBA" id="ARBA00004141"/>
    </source>
</evidence>
<protein>
    <recommendedName>
        <fullName evidence="3">cytochrome-c oxidase</fullName>
        <ecNumber evidence="3">7.1.1.9</ecNumber>
    </recommendedName>
    <alternativeName>
        <fullName evidence="11">Cytochrome c oxidase polypeptide II</fullName>
    </alternativeName>
</protein>
<comment type="caution">
    <text evidence="15">The sequence shown here is derived from an EMBL/GenBank/DDBJ whole genome shotgun (WGS) entry which is preliminary data.</text>
</comment>
<name>A0ABV8W497_9FLAO</name>
<evidence type="ECO:0000256" key="3">
    <source>
        <dbReference type="ARBA" id="ARBA00012949"/>
    </source>
</evidence>
<accession>A0ABV8W497</accession>
<dbReference type="Gene3D" id="2.60.40.420">
    <property type="entry name" value="Cupredoxins - blue copper proteins"/>
    <property type="match status" value="1"/>
</dbReference>
<feature type="transmembrane region" description="Helical" evidence="12">
    <location>
        <begin position="133"/>
        <end position="152"/>
    </location>
</feature>
<organism evidence="15 16">
    <name type="scientific">Flavobacterium quisquiliarum</name>
    <dbReference type="NCBI Taxonomy" id="1834436"/>
    <lineage>
        <taxon>Bacteria</taxon>
        <taxon>Pseudomonadati</taxon>
        <taxon>Bacteroidota</taxon>
        <taxon>Flavobacteriia</taxon>
        <taxon>Flavobacteriales</taxon>
        <taxon>Flavobacteriaceae</taxon>
        <taxon>Flavobacterium</taxon>
    </lineage>
</organism>
<dbReference type="InterPro" id="IPR036257">
    <property type="entry name" value="Cyt_c_oxidase_su2_TM_sf"/>
</dbReference>
<comment type="subcellular location">
    <subcellularLocation>
        <location evidence="1">Membrane</location>
        <topology evidence="1">Multi-pass membrane protein</topology>
    </subcellularLocation>
</comment>
<dbReference type="PROSITE" id="PS50857">
    <property type="entry name" value="COX2_CUA"/>
    <property type="match status" value="1"/>
</dbReference>
<feature type="domain" description="Cytochrome oxidase subunit II transmembrane region profile" evidence="14">
    <location>
        <begin position="66"/>
        <end position="161"/>
    </location>
</feature>
<dbReference type="PANTHER" id="PTHR22888:SF9">
    <property type="entry name" value="CYTOCHROME C OXIDASE SUBUNIT 2"/>
    <property type="match status" value="1"/>
</dbReference>
<keyword evidence="16" id="KW-1185">Reference proteome</keyword>
<dbReference type="SUPFAM" id="SSF49503">
    <property type="entry name" value="Cupredoxins"/>
    <property type="match status" value="1"/>
</dbReference>
<evidence type="ECO:0000256" key="11">
    <source>
        <dbReference type="ARBA" id="ARBA00031389"/>
    </source>
</evidence>
<keyword evidence="7" id="KW-1278">Translocase</keyword>
<gene>
    <name evidence="15" type="ORF">ACFOY0_11210</name>
</gene>
<evidence type="ECO:0000313" key="16">
    <source>
        <dbReference type="Proteomes" id="UP001595719"/>
    </source>
</evidence>
<dbReference type="Gene3D" id="1.10.287.90">
    <property type="match status" value="1"/>
</dbReference>
<dbReference type="InterPro" id="IPR002429">
    <property type="entry name" value="CcO_II-like_C"/>
</dbReference>
<dbReference type="EC" id="7.1.1.9" evidence="3"/>
<dbReference type="EMBL" id="JBHSCO010000003">
    <property type="protein sequence ID" value="MFC4391562.1"/>
    <property type="molecule type" value="Genomic_DNA"/>
</dbReference>
<keyword evidence="10 12" id="KW-0472">Membrane</keyword>
<dbReference type="InterPro" id="IPR008972">
    <property type="entry name" value="Cupredoxin"/>
</dbReference>
<evidence type="ECO:0000256" key="7">
    <source>
        <dbReference type="ARBA" id="ARBA00022967"/>
    </source>
</evidence>
<evidence type="ECO:0000256" key="12">
    <source>
        <dbReference type="SAM" id="Phobius"/>
    </source>
</evidence>
<feature type="transmembrane region" description="Helical" evidence="12">
    <location>
        <begin position="88"/>
        <end position="110"/>
    </location>
</feature>
<comment type="similarity">
    <text evidence="2">Belongs to the cytochrome c oxidase subunit 2 family.</text>
</comment>
<keyword evidence="9 12" id="KW-1133">Transmembrane helix</keyword>
<evidence type="ECO:0000256" key="10">
    <source>
        <dbReference type="ARBA" id="ARBA00023136"/>
    </source>
</evidence>
<evidence type="ECO:0000259" key="13">
    <source>
        <dbReference type="PROSITE" id="PS50857"/>
    </source>
</evidence>
<evidence type="ECO:0000256" key="6">
    <source>
        <dbReference type="ARBA" id="ARBA00022692"/>
    </source>
</evidence>
<evidence type="ECO:0000256" key="8">
    <source>
        <dbReference type="ARBA" id="ARBA00022982"/>
    </source>
</evidence>
<dbReference type="Pfam" id="PF02790">
    <property type="entry name" value="COX2_TM"/>
    <property type="match status" value="1"/>
</dbReference>
<evidence type="ECO:0000256" key="5">
    <source>
        <dbReference type="ARBA" id="ARBA00022660"/>
    </source>
</evidence>
<dbReference type="InterPro" id="IPR011759">
    <property type="entry name" value="Cyt_c_oxidase_su2_TM_dom"/>
</dbReference>
<keyword evidence="8" id="KW-0249">Electron transport</keyword>
<dbReference type="RefSeq" id="WP_179003085.1">
    <property type="nucleotide sequence ID" value="NZ_JBHSCO010000003.1"/>
</dbReference>
<evidence type="ECO:0000256" key="4">
    <source>
        <dbReference type="ARBA" id="ARBA00022448"/>
    </source>
</evidence>
<evidence type="ECO:0000256" key="9">
    <source>
        <dbReference type="ARBA" id="ARBA00022989"/>
    </source>
</evidence>
<feature type="domain" description="Cytochrome oxidase subunit II copper A binding" evidence="13">
    <location>
        <begin position="164"/>
        <end position="344"/>
    </location>
</feature>